<dbReference type="EMBL" id="BDSA01000007">
    <property type="protein sequence ID" value="GBE62828.1"/>
    <property type="molecule type" value="Genomic_DNA"/>
</dbReference>
<dbReference type="AlphaFoldDB" id="A0A2H6KIL6"/>
<gene>
    <name evidence="1" type="ORF">BOVATA_043210</name>
</gene>
<reference evidence="1 2" key="1">
    <citation type="journal article" date="2017" name="BMC Genomics">
        <title>Whole-genome assembly of Babesia ovata and comparative genomics between closely related pathogens.</title>
        <authorList>
            <person name="Yamagishi J."/>
            <person name="Asada M."/>
            <person name="Hakimi H."/>
            <person name="Tanaka T.Q."/>
            <person name="Sugimoto C."/>
            <person name="Kawazu S."/>
        </authorList>
    </citation>
    <scope>NUCLEOTIDE SEQUENCE [LARGE SCALE GENOMIC DNA]</scope>
    <source>
        <strain evidence="1 2">Miyake</strain>
    </source>
</reference>
<dbReference type="Proteomes" id="UP000236319">
    <property type="component" value="Unassembled WGS sequence"/>
</dbReference>
<dbReference type="GeneID" id="39876598"/>
<comment type="caution">
    <text evidence="1">The sequence shown here is derived from an EMBL/GenBank/DDBJ whole genome shotgun (WGS) entry which is preliminary data.</text>
</comment>
<name>A0A2H6KIL6_9APIC</name>
<accession>A0A2H6KIL6</accession>
<evidence type="ECO:0000313" key="2">
    <source>
        <dbReference type="Proteomes" id="UP000236319"/>
    </source>
</evidence>
<evidence type="ECO:0000313" key="1">
    <source>
        <dbReference type="EMBL" id="GBE62828.1"/>
    </source>
</evidence>
<keyword evidence="2" id="KW-1185">Reference proteome</keyword>
<sequence>MPDSTAQGDEMMLDVIDVPGFYGLDVFGDFLNTIYICFVLRPVVSAVIKAMLSQLLQLIGDLFTQLLLELCKLTDDVLDASLNYTGLRGQRILLTLKFSINF</sequence>
<dbReference type="RefSeq" id="XP_028869071.1">
    <property type="nucleotide sequence ID" value="XM_029013238.1"/>
</dbReference>
<proteinExistence type="predicted"/>
<dbReference type="VEuPathDB" id="PiroplasmaDB:BOVATA_043210"/>
<protein>
    <submittedName>
        <fullName evidence="1">ABC transporter substrate-binding protein, putative</fullName>
    </submittedName>
</protein>
<organism evidence="1 2">
    <name type="scientific">Babesia ovata</name>
    <dbReference type="NCBI Taxonomy" id="189622"/>
    <lineage>
        <taxon>Eukaryota</taxon>
        <taxon>Sar</taxon>
        <taxon>Alveolata</taxon>
        <taxon>Apicomplexa</taxon>
        <taxon>Aconoidasida</taxon>
        <taxon>Piroplasmida</taxon>
        <taxon>Babesiidae</taxon>
        <taxon>Babesia</taxon>
    </lineage>
</organism>